<accession>A0A0C9VW29</accession>
<evidence type="ECO:0000313" key="1">
    <source>
        <dbReference type="EMBL" id="KIJ42511.1"/>
    </source>
</evidence>
<dbReference type="Gene3D" id="3.80.10.10">
    <property type="entry name" value="Ribonuclease Inhibitor"/>
    <property type="match status" value="1"/>
</dbReference>
<dbReference type="Proteomes" id="UP000054279">
    <property type="component" value="Unassembled WGS sequence"/>
</dbReference>
<evidence type="ECO:0000313" key="2">
    <source>
        <dbReference type="Proteomes" id="UP000054279"/>
    </source>
</evidence>
<reference evidence="1 2" key="1">
    <citation type="submission" date="2014-06" db="EMBL/GenBank/DDBJ databases">
        <title>Evolutionary Origins and Diversification of the Mycorrhizal Mutualists.</title>
        <authorList>
            <consortium name="DOE Joint Genome Institute"/>
            <consortium name="Mycorrhizal Genomics Consortium"/>
            <person name="Kohler A."/>
            <person name="Kuo A."/>
            <person name="Nagy L.G."/>
            <person name="Floudas D."/>
            <person name="Copeland A."/>
            <person name="Barry K.W."/>
            <person name="Cichocki N."/>
            <person name="Veneault-Fourrey C."/>
            <person name="LaButti K."/>
            <person name="Lindquist E.A."/>
            <person name="Lipzen A."/>
            <person name="Lundell T."/>
            <person name="Morin E."/>
            <person name="Murat C."/>
            <person name="Riley R."/>
            <person name="Ohm R."/>
            <person name="Sun H."/>
            <person name="Tunlid A."/>
            <person name="Henrissat B."/>
            <person name="Grigoriev I.V."/>
            <person name="Hibbett D.S."/>
            <person name="Martin F."/>
        </authorList>
    </citation>
    <scope>NUCLEOTIDE SEQUENCE [LARGE SCALE GENOMIC DNA]</scope>
    <source>
        <strain evidence="1 2">SS14</strain>
    </source>
</reference>
<sequence length="353" mass="40669">MKFRYCTTLSKEVPLELYIHLKGYLDPSTQRMLIETMQRCVRHIERLFIHLGDSRHIHTFGQIMKVFGGDSPVTALQELRIRSTKVIPESLLPHLQFPNLKCLNIDWESHRIIAALSVDTLKSVKTCRMEYPRGTYTQPLDDSQAIEKLPNLDRLLISLQSLDIFSGRICASPVSLKFLSLKVWRSSVVANFILNLSLPLLEHFTLQYDSYRAFISHIFDIFSLDETFQALSDIQTGNIKHFTFIGLQIESAFLKGPFKKFKDHVKLEFVRCGITEGVLKTLTSYAQLRYLRICNSNLSLDDLRHLLEDRVKGDSVEEEQLQIVEVKVVCAVPESVRSALLSLQKKYPHIIYL</sequence>
<name>A0A0C9VW29_SPHS4</name>
<organism evidence="1 2">
    <name type="scientific">Sphaerobolus stellatus (strain SS14)</name>
    <dbReference type="NCBI Taxonomy" id="990650"/>
    <lineage>
        <taxon>Eukaryota</taxon>
        <taxon>Fungi</taxon>
        <taxon>Dikarya</taxon>
        <taxon>Basidiomycota</taxon>
        <taxon>Agaricomycotina</taxon>
        <taxon>Agaricomycetes</taxon>
        <taxon>Phallomycetidae</taxon>
        <taxon>Geastrales</taxon>
        <taxon>Sphaerobolaceae</taxon>
        <taxon>Sphaerobolus</taxon>
    </lineage>
</organism>
<proteinExistence type="predicted"/>
<dbReference type="SUPFAM" id="SSF52047">
    <property type="entry name" value="RNI-like"/>
    <property type="match status" value="1"/>
</dbReference>
<dbReference type="AlphaFoldDB" id="A0A0C9VW29"/>
<keyword evidence="2" id="KW-1185">Reference proteome</keyword>
<dbReference type="EMBL" id="KN837129">
    <property type="protein sequence ID" value="KIJ42511.1"/>
    <property type="molecule type" value="Genomic_DNA"/>
</dbReference>
<dbReference type="InterPro" id="IPR032675">
    <property type="entry name" value="LRR_dom_sf"/>
</dbReference>
<protein>
    <submittedName>
        <fullName evidence="1">Unplaced genomic scaffold SPHSTscaffold_54, whole genome shotgun sequence</fullName>
    </submittedName>
</protein>
<dbReference type="HOGENOM" id="CLU_785661_0_0_1"/>
<gene>
    <name evidence="1" type="ORF">M422DRAFT_48160</name>
</gene>